<dbReference type="Proteomes" id="UP000653308">
    <property type="component" value="Unassembled WGS sequence"/>
</dbReference>
<dbReference type="PROSITE" id="PS50977">
    <property type="entry name" value="HTH_TETR_2"/>
    <property type="match status" value="1"/>
</dbReference>
<evidence type="ECO:0000256" key="2">
    <source>
        <dbReference type="ARBA" id="ARBA00023125"/>
    </source>
</evidence>
<dbReference type="Pfam" id="PF21935">
    <property type="entry name" value="TetR_C_45"/>
    <property type="match status" value="1"/>
</dbReference>
<evidence type="ECO:0000256" key="1">
    <source>
        <dbReference type="ARBA" id="ARBA00023015"/>
    </source>
</evidence>
<gene>
    <name evidence="6" type="ORF">GCM10010384_33890</name>
</gene>
<dbReference type="Gene3D" id="1.10.357.10">
    <property type="entry name" value="Tetracycline Repressor, domain 2"/>
    <property type="match status" value="1"/>
</dbReference>
<evidence type="ECO:0000256" key="3">
    <source>
        <dbReference type="ARBA" id="ARBA00023163"/>
    </source>
</evidence>
<comment type="caution">
    <text evidence="6">The sequence shown here is derived from an EMBL/GenBank/DDBJ whole genome shotgun (WGS) entry which is preliminary data.</text>
</comment>
<keyword evidence="3" id="KW-0804">Transcription</keyword>
<dbReference type="Pfam" id="PF00440">
    <property type="entry name" value="TetR_N"/>
    <property type="match status" value="1"/>
</dbReference>
<evidence type="ECO:0000259" key="5">
    <source>
        <dbReference type="PROSITE" id="PS50977"/>
    </source>
</evidence>
<dbReference type="InterPro" id="IPR047923">
    <property type="entry name" value="ArpA-like"/>
</dbReference>
<dbReference type="InterPro" id="IPR054126">
    <property type="entry name" value="CprB_TetR_C"/>
</dbReference>
<dbReference type="PANTHER" id="PTHR47506:SF3">
    <property type="entry name" value="HTH-TYPE TRANSCRIPTIONAL REGULATOR LMRA"/>
    <property type="match status" value="1"/>
</dbReference>
<organism evidence="6 7">
    <name type="scientific">Streptomyces djakartensis</name>
    <dbReference type="NCBI Taxonomy" id="68193"/>
    <lineage>
        <taxon>Bacteria</taxon>
        <taxon>Bacillati</taxon>
        <taxon>Actinomycetota</taxon>
        <taxon>Actinomycetes</taxon>
        <taxon>Kitasatosporales</taxon>
        <taxon>Streptomycetaceae</taxon>
        <taxon>Streptomyces</taxon>
    </lineage>
</organism>
<feature type="DNA-binding region" description="H-T-H motif" evidence="4">
    <location>
        <begin position="31"/>
        <end position="50"/>
    </location>
</feature>
<dbReference type="SUPFAM" id="SSF46689">
    <property type="entry name" value="Homeodomain-like"/>
    <property type="match status" value="1"/>
</dbReference>
<dbReference type="InterPro" id="IPR009057">
    <property type="entry name" value="Homeodomain-like_sf"/>
</dbReference>
<accession>A0ABQ2ZVP1</accession>
<keyword evidence="1" id="KW-0805">Transcription regulation</keyword>
<evidence type="ECO:0000256" key="4">
    <source>
        <dbReference type="PROSITE-ProRule" id="PRU00335"/>
    </source>
</evidence>
<proteinExistence type="predicted"/>
<dbReference type="InterPro" id="IPR036271">
    <property type="entry name" value="Tet_transcr_reg_TetR-rel_C_sf"/>
</dbReference>
<keyword evidence="2 4" id="KW-0238">DNA-binding</keyword>
<dbReference type="EMBL" id="BMWE01000009">
    <property type="protein sequence ID" value="GGY24168.1"/>
    <property type="molecule type" value="Genomic_DNA"/>
</dbReference>
<evidence type="ECO:0000313" key="6">
    <source>
        <dbReference type="EMBL" id="GGY24168.1"/>
    </source>
</evidence>
<dbReference type="PANTHER" id="PTHR47506">
    <property type="entry name" value="TRANSCRIPTIONAL REGULATORY PROTEIN"/>
    <property type="match status" value="1"/>
</dbReference>
<dbReference type="RefSeq" id="WP_190198673.1">
    <property type="nucleotide sequence ID" value="NZ_BMWE01000009.1"/>
</dbReference>
<protein>
    <submittedName>
        <fullName evidence="6">Gamma-butyrolactone-binding protein</fullName>
    </submittedName>
</protein>
<reference evidence="7" key="1">
    <citation type="journal article" date="2019" name="Int. J. Syst. Evol. Microbiol.">
        <title>The Global Catalogue of Microorganisms (GCM) 10K type strain sequencing project: providing services to taxonomists for standard genome sequencing and annotation.</title>
        <authorList>
            <consortium name="The Broad Institute Genomics Platform"/>
            <consortium name="The Broad Institute Genome Sequencing Center for Infectious Disease"/>
            <person name="Wu L."/>
            <person name="Ma J."/>
        </authorList>
    </citation>
    <scope>NUCLEOTIDE SEQUENCE [LARGE SCALE GENOMIC DNA]</scope>
    <source>
        <strain evidence="7">JCM 4957</strain>
    </source>
</reference>
<sequence>MALQDRAIRTRRVILEAAASVFEEHGYEATKITDIVDRAKVTKGALYHHFDSKEALALAVLEAQLEEVPPLPAQASRLQEAIDFGMVFAHRLTYDPIVRASVRLTLEDTGQALKRSGPYDGWADLSARSLQQAKTGGELLPHVDPDETAMVIVAAYAGINLVARFTGSREEHDKRAALLYRHLVPSIAVPSVLAALDMAPGRGRRVIAEAERAQSTRRAQDGPLVAQGPQRLVAGRLPVARVGPAGR</sequence>
<evidence type="ECO:0000313" key="7">
    <source>
        <dbReference type="Proteomes" id="UP000653308"/>
    </source>
</evidence>
<dbReference type="SUPFAM" id="SSF48498">
    <property type="entry name" value="Tetracyclin repressor-like, C-terminal domain"/>
    <property type="match status" value="1"/>
</dbReference>
<dbReference type="PRINTS" id="PR00455">
    <property type="entry name" value="HTHTETR"/>
</dbReference>
<keyword evidence="7" id="KW-1185">Reference proteome</keyword>
<dbReference type="InterPro" id="IPR001647">
    <property type="entry name" value="HTH_TetR"/>
</dbReference>
<feature type="domain" description="HTH tetR-type" evidence="5">
    <location>
        <begin position="8"/>
        <end position="68"/>
    </location>
</feature>
<name>A0ABQ2ZVP1_9ACTN</name>
<dbReference type="NCBIfam" id="NF041196">
    <property type="entry name" value="ScbR_bind_reg"/>
    <property type="match status" value="1"/>
</dbReference>